<evidence type="ECO:0000256" key="2">
    <source>
        <dbReference type="ARBA" id="ARBA00022729"/>
    </source>
</evidence>
<keyword evidence="6" id="KW-1185">Reference proteome</keyword>
<dbReference type="SMART" id="SM00062">
    <property type="entry name" value="PBPb"/>
    <property type="match status" value="1"/>
</dbReference>
<dbReference type="EMBL" id="JAPUBN010000010">
    <property type="protein sequence ID" value="MCZ2720737.1"/>
    <property type="molecule type" value="Genomic_DNA"/>
</dbReference>
<evidence type="ECO:0000313" key="6">
    <source>
        <dbReference type="Proteomes" id="UP001149719"/>
    </source>
</evidence>
<comment type="caution">
    <text evidence="5">The sequence shown here is derived from an EMBL/GenBank/DDBJ whole genome shotgun (WGS) entry which is preliminary data.</text>
</comment>
<gene>
    <name evidence="5" type="ORF">O1D97_03540</name>
</gene>
<dbReference type="Proteomes" id="UP001149719">
    <property type="component" value="Unassembled WGS sequence"/>
</dbReference>
<reference evidence="5" key="1">
    <citation type="submission" date="2022-12" db="EMBL/GenBank/DDBJ databases">
        <title>Marinomonas 15G1-11 sp. nov, isolated from marine algae.</title>
        <authorList>
            <person name="Butt M."/>
            <person name="Choi D.G."/>
            <person name="Kim J.M."/>
            <person name="Lee J.K."/>
            <person name="Baek J.H."/>
            <person name="Jeon C.O."/>
        </authorList>
    </citation>
    <scope>NUCLEOTIDE SEQUENCE</scope>
    <source>
        <strain evidence="5">15G1-11</strain>
    </source>
</reference>
<dbReference type="PANTHER" id="PTHR35936:SF19">
    <property type="entry name" value="AMINO-ACID-BINDING PROTEIN YXEM-RELATED"/>
    <property type="match status" value="1"/>
</dbReference>
<evidence type="ECO:0000256" key="3">
    <source>
        <dbReference type="SAM" id="SignalP"/>
    </source>
</evidence>
<evidence type="ECO:0000259" key="4">
    <source>
        <dbReference type="SMART" id="SM00062"/>
    </source>
</evidence>
<evidence type="ECO:0000256" key="1">
    <source>
        <dbReference type="ARBA" id="ARBA00010333"/>
    </source>
</evidence>
<dbReference type="SUPFAM" id="SSF53850">
    <property type="entry name" value="Periplasmic binding protein-like II"/>
    <property type="match status" value="1"/>
</dbReference>
<keyword evidence="2 3" id="KW-0732">Signal</keyword>
<dbReference type="RefSeq" id="WP_269122850.1">
    <property type="nucleotide sequence ID" value="NZ_JAPUBN010000010.1"/>
</dbReference>
<feature type="chain" id="PRO_5047333699" evidence="3">
    <location>
        <begin position="21"/>
        <end position="268"/>
    </location>
</feature>
<organism evidence="5 6">
    <name type="scientific">Marinomonas phaeophyticola</name>
    <dbReference type="NCBI Taxonomy" id="3004091"/>
    <lineage>
        <taxon>Bacteria</taxon>
        <taxon>Pseudomonadati</taxon>
        <taxon>Pseudomonadota</taxon>
        <taxon>Gammaproteobacteria</taxon>
        <taxon>Oceanospirillales</taxon>
        <taxon>Oceanospirillaceae</taxon>
        <taxon>Marinomonas</taxon>
    </lineage>
</organism>
<comment type="similarity">
    <text evidence="1">Belongs to the bacterial solute-binding protein 3 family.</text>
</comment>
<protein>
    <submittedName>
        <fullName evidence="5">Transporter substrate-binding domain-containing protein</fullName>
    </submittedName>
</protein>
<dbReference type="InterPro" id="IPR001638">
    <property type="entry name" value="Solute-binding_3/MltF_N"/>
</dbReference>
<feature type="domain" description="Solute-binding protein family 3/N-terminal" evidence="4">
    <location>
        <begin position="32"/>
        <end position="257"/>
    </location>
</feature>
<accession>A0ABT4JRT9</accession>
<proteinExistence type="inferred from homology"/>
<feature type="signal peptide" evidence="3">
    <location>
        <begin position="1"/>
        <end position="20"/>
    </location>
</feature>
<dbReference type="Gene3D" id="3.40.190.10">
    <property type="entry name" value="Periplasmic binding protein-like II"/>
    <property type="match status" value="2"/>
</dbReference>
<evidence type="ECO:0000313" key="5">
    <source>
        <dbReference type="EMBL" id="MCZ2720737.1"/>
    </source>
</evidence>
<dbReference type="Pfam" id="PF00497">
    <property type="entry name" value="SBP_bac_3"/>
    <property type="match status" value="1"/>
</dbReference>
<dbReference type="PANTHER" id="PTHR35936">
    <property type="entry name" value="MEMBRANE-BOUND LYTIC MUREIN TRANSGLYCOSYLASE F"/>
    <property type="match status" value="1"/>
</dbReference>
<name>A0ABT4JRT9_9GAMM</name>
<sequence>MRSLLLTCVLFLVCITDASATNSDQFGCNGKIITVGVTDSGVMYHDGKGIDADLIQLLGEITLCEFHLKLISRENAFHLVEQGKIDLVPSTTREPHRESFAWFIPYYEVRILLLTNENRLPVISSLEQFKKLEGVSIARATGSGYGTYFNYHLSEMESLGMVRGYPDYGKTVVALLNGEVDATLSVPLVYRLFFAKGEEPLPLRIADISPGTPTTVSLMLAKHRFSSAQTANWLRVIETLRLNGRLQTIMERYLSKDEALSMLNVSGL</sequence>